<dbReference type="Pfam" id="PF00787">
    <property type="entry name" value="PX"/>
    <property type="match status" value="1"/>
</dbReference>
<dbReference type="SUPFAM" id="SSF64268">
    <property type="entry name" value="PX domain"/>
    <property type="match status" value="1"/>
</dbReference>
<evidence type="ECO:0000313" key="4">
    <source>
        <dbReference type="Proteomes" id="UP000030762"/>
    </source>
</evidence>
<name>T0QDV4_SAPDV</name>
<dbReference type="VEuPathDB" id="FungiDB:SDRG_09442"/>
<proteinExistence type="predicted"/>
<feature type="domain" description="PX" evidence="2">
    <location>
        <begin position="212"/>
        <end position="275"/>
    </location>
</feature>
<dbReference type="Gene3D" id="3.30.1520.10">
    <property type="entry name" value="Phox-like domain"/>
    <property type="match status" value="1"/>
</dbReference>
<feature type="region of interest" description="Disordered" evidence="1">
    <location>
        <begin position="136"/>
        <end position="170"/>
    </location>
</feature>
<sequence length="304" mass="34514">MDDRPSFAALRQVLYRRGQRSILDAVVVDSQVHDRYGAQVVEFHLRFRTKHHGDLLAWLDYYTLYDLSLTLRMRDAELPPLATKCFYLELNDTIQRLNAFLHAAVISQRVEWSLRVSPDLCLHKHLPFRCPVLRDGDPDDADNNNQDDDDASTTETDHIESSDVVDSTSTRMSLEPMAVEIAHCTILGSRVITGLGKAFVQYELYVATTSIDDPSFHVWTRYRSLRKFAARLQHQNPGLPKLPRRRLVGNLSSRTIASRIAQINGFLAAVVADDSLAWHMQLRADTIAYKHRGRARSAATATSE</sequence>
<dbReference type="InterPro" id="IPR001683">
    <property type="entry name" value="PX_dom"/>
</dbReference>
<dbReference type="InParanoid" id="T0QDV4"/>
<reference evidence="3 4" key="1">
    <citation type="submission" date="2012-04" db="EMBL/GenBank/DDBJ databases">
        <title>The Genome Sequence of Saprolegnia declina VS20.</title>
        <authorList>
            <consortium name="The Broad Institute Genome Sequencing Platform"/>
            <person name="Russ C."/>
            <person name="Nusbaum C."/>
            <person name="Tyler B."/>
            <person name="van West P."/>
            <person name="Dieguez-Uribeondo J."/>
            <person name="de Bruijn I."/>
            <person name="Tripathy S."/>
            <person name="Jiang R."/>
            <person name="Young S.K."/>
            <person name="Zeng Q."/>
            <person name="Gargeya S."/>
            <person name="Fitzgerald M."/>
            <person name="Haas B."/>
            <person name="Abouelleil A."/>
            <person name="Alvarado L."/>
            <person name="Arachchi H.M."/>
            <person name="Berlin A."/>
            <person name="Chapman S.B."/>
            <person name="Goldberg J."/>
            <person name="Griggs A."/>
            <person name="Gujja S."/>
            <person name="Hansen M."/>
            <person name="Howarth C."/>
            <person name="Imamovic A."/>
            <person name="Larimer J."/>
            <person name="McCowen C."/>
            <person name="Montmayeur A."/>
            <person name="Murphy C."/>
            <person name="Neiman D."/>
            <person name="Pearson M."/>
            <person name="Priest M."/>
            <person name="Roberts A."/>
            <person name="Saif S."/>
            <person name="Shea T."/>
            <person name="Sisk P."/>
            <person name="Sykes S."/>
            <person name="Wortman J."/>
            <person name="Nusbaum C."/>
            <person name="Birren B."/>
        </authorList>
    </citation>
    <scope>NUCLEOTIDE SEQUENCE [LARGE SCALE GENOMIC DNA]</scope>
    <source>
        <strain evidence="3 4">VS20</strain>
    </source>
</reference>
<protein>
    <recommendedName>
        <fullName evidence="2">PX domain-containing protein</fullName>
    </recommendedName>
</protein>
<organism evidence="3 4">
    <name type="scientific">Saprolegnia diclina (strain VS20)</name>
    <dbReference type="NCBI Taxonomy" id="1156394"/>
    <lineage>
        <taxon>Eukaryota</taxon>
        <taxon>Sar</taxon>
        <taxon>Stramenopiles</taxon>
        <taxon>Oomycota</taxon>
        <taxon>Saprolegniomycetes</taxon>
        <taxon>Saprolegniales</taxon>
        <taxon>Saprolegniaceae</taxon>
        <taxon>Saprolegnia</taxon>
    </lineage>
</organism>
<accession>T0QDV4</accession>
<feature type="compositionally biased region" description="Acidic residues" evidence="1">
    <location>
        <begin position="137"/>
        <end position="152"/>
    </location>
</feature>
<dbReference type="EMBL" id="JH767161">
    <property type="protein sequence ID" value="EQC32911.1"/>
    <property type="molecule type" value="Genomic_DNA"/>
</dbReference>
<dbReference type="AlphaFoldDB" id="T0QDV4"/>
<dbReference type="GeneID" id="19950169"/>
<dbReference type="Proteomes" id="UP000030762">
    <property type="component" value="Unassembled WGS sequence"/>
</dbReference>
<dbReference type="InterPro" id="IPR036871">
    <property type="entry name" value="PX_dom_sf"/>
</dbReference>
<dbReference type="GO" id="GO:0035091">
    <property type="term" value="F:phosphatidylinositol binding"/>
    <property type="evidence" value="ECO:0007669"/>
    <property type="project" value="InterPro"/>
</dbReference>
<evidence type="ECO:0000313" key="3">
    <source>
        <dbReference type="EMBL" id="EQC32911.1"/>
    </source>
</evidence>
<evidence type="ECO:0000256" key="1">
    <source>
        <dbReference type="SAM" id="MobiDB-lite"/>
    </source>
</evidence>
<dbReference type="CDD" id="cd06093">
    <property type="entry name" value="PX_domain"/>
    <property type="match status" value="1"/>
</dbReference>
<keyword evidence="4" id="KW-1185">Reference proteome</keyword>
<dbReference type="RefSeq" id="XP_008613597.1">
    <property type="nucleotide sequence ID" value="XM_008615375.1"/>
</dbReference>
<gene>
    <name evidence="3" type="ORF">SDRG_09442</name>
</gene>
<evidence type="ECO:0000259" key="2">
    <source>
        <dbReference type="Pfam" id="PF00787"/>
    </source>
</evidence>